<sequence>MATTNTSIHYEPGQEPLFHGVNFTVICSAELPADDVRKVIDNMSTHGGTYFPLNRDGRVEDVSKVTHIIAATSDFPDYDAALDHFVSVVKPSWVEASLLKQKMPNPRQYSPDPCLFLSDVTVTCADIPEGDKEAIIGGVLAMGGQHSGPLTKLTTHLVSLTVDHEKCDVAIQKRLRCKILLPHWFDDCLKLGKKISEGPYILPDPEILSAKAGPIKPPSTSHLNGATSPTPTSFPTPDGSPQT</sequence>
<proteinExistence type="predicted"/>
<reference evidence="1" key="1">
    <citation type="submission" date="2024-09" db="EMBL/GenBank/DDBJ databases">
        <title>Black Yeasts Isolated from many extreme environments.</title>
        <authorList>
            <person name="Coleine C."/>
            <person name="Stajich J.E."/>
            <person name="Selbmann L."/>
        </authorList>
    </citation>
    <scope>NUCLEOTIDE SEQUENCE</scope>
    <source>
        <strain evidence="1">CCFEE 5737</strain>
    </source>
</reference>
<gene>
    <name evidence="1" type="ORF">LTS18_013648</name>
</gene>
<organism evidence="1 2">
    <name type="scientific">Coniosporium uncinatum</name>
    <dbReference type="NCBI Taxonomy" id="93489"/>
    <lineage>
        <taxon>Eukaryota</taxon>
        <taxon>Fungi</taxon>
        <taxon>Dikarya</taxon>
        <taxon>Ascomycota</taxon>
        <taxon>Pezizomycotina</taxon>
        <taxon>Dothideomycetes</taxon>
        <taxon>Dothideomycetes incertae sedis</taxon>
        <taxon>Coniosporium</taxon>
    </lineage>
</organism>
<name>A0ACC3DI12_9PEZI</name>
<dbReference type="EMBL" id="JAWDJW010004244">
    <property type="protein sequence ID" value="KAK3076197.1"/>
    <property type="molecule type" value="Genomic_DNA"/>
</dbReference>
<dbReference type="Proteomes" id="UP001186974">
    <property type="component" value="Unassembled WGS sequence"/>
</dbReference>
<comment type="caution">
    <text evidence="1">The sequence shown here is derived from an EMBL/GenBank/DDBJ whole genome shotgun (WGS) entry which is preliminary data.</text>
</comment>
<evidence type="ECO:0000313" key="2">
    <source>
        <dbReference type="Proteomes" id="UP001186974"/>
    </source>
</evidence>
<evidence type="ECO:0000313" key="1">
    <source>
        <dbReference type="EMBL" id="KAK3076197.1"/>
    </source>
</evidence>
<feature type="non-terminal residue" evidence="1">
    <location>
        <position position="243"/>
    </location>
</feature>
<keyword evidence="2" id="KW-1185">Reference proteome</keyword>
<accession>A0ACC3DI12</accession>
<protein>
    <submittedName>
        <fullName evidence="1">Uncharacterized protein</fullName>
    </submittedName>
</protein>